<comment type="catalytic activity">
    <reaction evidence="5">
        <text>D-xylose + NADP(+) = D-xylono-1,5-lactone + NADPH + H(+)</text>
        <dbReference type="Rhea" id="RHEA:22000"/>
        <dbReference type="ChEBI" id="CHEBI:15378"/>
        <dbReference type="ChEBI" id="CHEBI:15867"/>
        <dbReference type="ChEBI" id="CHEBI:53455"/>
        <dbReference type="ChEBI" id="CHEBI:57783"/>
        <dbReference type="ChEBI" id="CHEBI:58349"/>
        <dbReference type="EC" id="1.1.1.179"/>
    </reaction>
</comment>
<dbReference type="GO" id="GO:0047837">
    <property type="term" value="F:D-xylose 1-dehydrogenase (NADP+) activity"/>
    <property type="evidence" value="ECO:0007669"/>
    <property type="project" value="UniProtKB-EC"/>
</dbReference>
<dbReference type="GO" id="GO:0000166">
    <property type="term" value="F:nucleotide binding"/>
    <property type="evidence" value="ECO:0007669"/>
    <property type="project" value="InterPro"/>
</dbReference>
<accession>B8CGN5</accession>
<dbReference type="GeneID" id="7449019"/>
<evidence type="ECO:0000256" key="3">
    <source>
        <dbReference type="ARBA" id="ARBA00038984"/>
    </source>
</evidence>
<dbReference type="InterPro" id="IPR000683">
    <property type="entry name" value="Gfo/Idh/MocA-like_OxRdtase_N"/>
</dbReference>
<dbReference type="KEGG" id="tps:THAPSDRAFT_25901"/>
<dbReference type="InParanoid" id="B8CGN5"/>
<comment type="similarity">
    <text evidence="1">Belongs to the Gfo/Idh/MocA family.</text>
</comment>
<dbReference type="Pfam" id="PF01408">
    <property type="entry name" value="GFO_IDH_MocA"/>
    <property type="match status" value="1"/>
</dbReference>
<evidence type="ECO:0000256" key="1">
    <source>
        <dbReference type="ARBA" id="ARBA00010928"/>
    </source>
</evidence>
<reference evidence="7 8" key="1">
    <citation type="journal article" date="2004" name="Science">
        <title>The genome of the diatom Thalassiosira pseudonana: ecology, evolution, and metabolism.</title>
        <authorList>
            <person name="Armbrust E.V."/>
            <person name="Berges J.A."/>
            <person name="Bowler C."/>
            <person name="Green B.R."/>
            <person name="Martinez D."/>
            <person name="Putnam N.H."/>
            <person name="Zhou S."/>
            <person name="Allen A.E."/>
            <person name="Apt K.E."/>
            <person name="Bechner M."/>
            <person name="Brzezinski M.A."/>
            <person name="Chaal B.K."/>
            <person name="Chiovitti A."/>
            <person name="Davis A.K."/>
            <person name="Demarest M.S."/>
            <person name="Detter J.C."/>
            <person name="Glavina T."/>
            <person name="Goodstein D."/>
            <person name="Hadi M.Z."/>
            <person name="Hellsten U."/>
            <person name="Hildebrand M."/>
            <person name="Jenkins B.D."/>
            <person name="Jurka J."/>
            <person name="Kapitonov V.V."/>
            <person name="Kroger N."/>
            <person name="Lau W.W."/>
            <person name="Lane T.W."/>
            <person name="Larimer F.W."/>
            <person name="Lippmeier J.C."/>
            <person name="Lucas S."/>
            <person name="Medina M."/>
            <person name="Montsant A."/>
            <person name="Obornik M."/>
            <person name="Parker M.S."/>
            <person name="Palenik B."/>
            <person name="Pazour G.J."/>
            <person name="Richardson P.M."/>
            <person name="Rynearson T.A."/>
            <person name="Saito M.A."/>
            <person name="Schwartz D.C."/>
            <person name="Thamatrakoln K."/>
            <person name="Valentin K."/>
            <person name="Vardi A."/>
            <person name="Wilkerson F.P."/>
            <person name="Rokhsar D.S."/>
        </authorList>
    </citation>
    <scope>NUCLEOTIDE SEQUENCE [LARGE SCALE GENOMIC DNA]</scope>
    <source>
        <strain evidence="7 8">CCMP1335</strain>
    </source>
</reference>
<dbReference type="RefSeq" id="XP_002295331.1">
    <property type="nucleotide sequence ID" value="XM_002295295.1"/>
</dbReference>
<dbReference type="InterPro" id="IPR050984">
    <property type="entry name" value="Gfo/Idh/MocA_domain"/>
</dbReference>
<dbReference type="SUPFAM" id="SSF51735">
    <property type="entry name" value="NAD(P)-binding Rossmann-fold domains"/>
    <property type="match status" value="1"/>
</dbReference>
<sequence>MKPPLTRPSAVILLTAIGIGTILSHRHSNSSSLCLPRLRRLFPRQNTSCPSDAPLPLRIGILGASTIAVHAIITPSTYLDDPCSISVAGIASRDVQRAARYAKKHGIQRVFRTYEELMDSEDIDAVYIGLPTVYHYHYALRAIQAGKHVLLEKPATVSYAQAMELETEAKDKGVVLLEAFHYKFHPLFQRIQQLIMEEGVIGNVEEYTVLISMPSLGGLWRRLFGLGTKKEDSTTTATATTCHEHLKMFDRWSYGLDAIMTLLAGDQVNVTVRNATLSASVADIALGVQMTKADDDNGTTKHDASAYILATKEQLGLNWDLTIQGERGRIMYLPLFDNHTLRW</sequence>
<keyword evidence="2" id="KW-0560">Oxidoreductase</keyword>
<dbReference type="EMBL" id="CM000655">
    <property type="protein sequence ID" value="EED87397.1"/>
    <property type="molecule type" value="Genomic_DNA"/>
</dbReference>
<reference evidence="7 8" key="2">
    <citation type="journal article" date="2008" name="Nature">
        <title>The Phaeodactylum genome reveals the evolutionary history of diatom genomes.</title>
        <authorList>
            <person name="Bowler C."/>
            <person name="Allen A.E."/>
            <person name="Badger J.H."/>
            <person name="Grimwood J."/>
            <person name="Jabbari K."/>
            <person name="Kuo A."/>
            <person name="Maheswari U."/>
            <person name="Martens C."/>
            <person name="Maumus F."/>
            <person name="Otillar R.P."/>
            <person name="Rayko E."/>
            <person name="Salamov A."/>
            <person name="Vandepoele K."/>
            <person name="Beszteri B."/>
            <person name="Gruber A."/>
            <person name="Heijde M."/>
            <person name="Katinka M."/>
            <person name="Mock T."/>
            <person name="Valentin K."/>
            <person name="Verret F."/>
            <person name="Berges J.A."/>
            <person name="Brownlee C."/>
            <person name="Cadoret J.P."/>
            <person name="Chiovitti A."/>
            <person name="Choi C.J."/>
            <person name="Coesel S."/>
            <person name="De Martino A."/>
            <person name="Detter J.C."/>
            <person name="Durkin C."/>
            <person name="Falciatore A."/>
            <person name="Fournet J."/>
            <person name="Haruta M."/>
            <person name="Huysman M.J."/>
            <person name="Jenkins B.D."/>
            <person name="Jiroutova K."/>
            <person name="Jorgensen R.E."/>
            <person name="Joubert Y."/>
            <person name="Kaplan A."/>
            <person name="Kroger N."/>
            <person name="Kroth P.G."/>
            <person name="La Roche J."/>
            <person name="Lindquist E."/>
            <person name="Lommer M."/>
            <person name="Martin-Jezequel V."/>
            <person name="Lopez P.J."/>
            <person name="Lucas S."/>
            <person name="Mangogna M."/>
            <person name="McGinnis K."/>
            <person name="Medlin L.K."/>
            <person name="Montsant A."/>
            <person name="Oudot-Le Secq M.P."/>
            <person name="Napoli C."/>
            <person name="Obornik M."/>
            <person name="Parker M.S."/>
            <person name="Petit J.L."/>
            <person name="Porcel B.M."/>
            <person name="Poulsen N."/>
            <person name="Robison M."/>
            <person name="Rychlewski L."/>
            <person name="Rynearson T.A."/>
            <person name="Schmutz J."/>
            <person name="Shapiro H."/>
            <person name="Siaut M."/>
            <person name="Stanley M."/>
            <person name="Sussman M.R."/>
            <person name="Taylor A.R."/>
            <person name="Vardi A."/>
            <person name="von Dassow P."/>
            <person name="Vyverman W."/>
            <person name="Willis A."/>
            <person name="Wyrwicz L.S."/>
            <person name="Rokhsar D.S."/>
            <person name="Weissenbach J."/>
            <person name="Armbrust E.V."/>
            <person name="Green B.R."/>
            <person name="Van de Peer Y."/>
            <person name="Grigoriev I.V."/>
        </authorList>
    </citation>
    <scope>NUCLEOTIDE SEQUENCE [LARGE SCALE GENOMIC DNA]</scope>
    <source>
        <strain evidence="7 8">CCMP1335</strain>
    </source>
</reference>
<evidence type="ECO:0000256" key="2">
    <source>
        <dbReference type="ARBA" id="ARBA00023002"/>
    </source>
</evidence>
<evidence type="ECO:0000256" key="5">
    <source>
        <dbReference type="ARBA" id="ARBA00049233"/>
    </source>
</evidence>
<dbReference type="EC" id="1.1.1.179" evidence="3"/>
<dbReference type="Gene3D" id="3.40.50.720">
    <property type="entry name" value="NAD(P)-binding Rossmann-like Domain"/>
    <property type="match status" value="1"/>
</dbReference>
<dbReference type="InterPro" id="IPR036291">
    <property type="entry name" value="NAD(P)-bd_dom_sf"/>
</dbReference>
<dbReference type="PANTHER" id="PTHR22604:SF105">
    <property type="entry name" value="TRANS-1,2-DIHYDROBENZENE-1,2-DIOL DEHYDROGENASE"/>
    <property type="match status" value="1"/>
</dbReference>
<dbReference type="eggNOG" id="KOG2741">
    <property type="taxonomic scope" value="Eukaryota"/>
</dbReference>
<dbReference type="HOGENOM" id="CLU_810112_0_0_1"/>
<feature type="domain" description="Gfo/Idh/MocA-like oxidoreductase N-terminal" evidence="6">
    <location>
        <begin position="57"/>
        <end position="178"/>
    </location>
</feature>
<keyword evidence="8" id="KW-1185">Reference proteome</keyword>
<dbReference type="STRING" id="35128.B8CGN5"/>
<gene>
    <name evidence="7" type="ORF">THAPSDRAFT_25901</name>
</gene>
<organism evidence="7 8">
    <name type="scientific">Thalassiosira pseudonana</name>
    <name type="common">Marine diatom</name>
    <name type="synonym">Cyclotella nana</name>
    <dbReference type="NCBI Taxonomy" id="35128"/>
    <lineage>
        <taxon>Eukaryota</taxon>
        <taxon>Sar</taxon>
        <taxon>Stramenopiles</taxon>
        <taxon>Ochrophyta</taxon>
        <taxon>Bacillariophyta</taxon>
        <taxon>Coscinodiscophyceae</taxon>
        <taxon>Thalassiosirophycidae</taxon>
        <taxon>Thalassiosirales</taxon>
        <taxon>Thalassiosiraceae</taxon>
        <taxon>Thalassiosira</taxon>
    </lineage>
</organism>
<dbReference type="PaxDb" id="35128-Thaps25901"/>
<dbReference type="PANTHER" id="PTHR22604">
    <property type="entry name" value="OXIDOREDUCTASES"/>
    <property type="match status" value="1"/>
</dbReference>
<name>B8CGN5_THAPS</name>
<dbReference type="AlphaFoldDB" id="B8CGN5"/>
<protein>
    <recommendedName>
        <fullName evidence="3">D-xylose 1-dehydrogenase (NADP(+), D-xylono-1,5-lactone-forming)</fullName>
        <ecNumber evidence="3">1.1.1.179</ecNumber>
    </recommendedName>
    <alternativeName>
        <fullName evidence="4">D-xylose-NADP dehydrogenase</fullName>
    </alternativeName>
</protein>
<evidence type="ECO:0000256" key="4">
    <source>
        <dbReference type="ARBA" id="ARBA00042988"/>
    </source>
</evidence>
<evidence type="ECO:0000313" key="8">
    <source>
        <dbReference type="Proteomes" id="UP000001449"/>
    </source>
</evidence>
<dbReference type="Proteomes" id="UP000001449">
    <property type="component" value="Chromosome 24"/>
</dbReference>
<proteinExistence type="inferred from homology"/>
<evidence type="ECO:0000313" key="7">
    <source>
        <dbReference type="EMBL" id="EED87397.1"/>
    </source>
</evidence>
<evidence type="ECO:0000259" key="6">
    <source>
        <dbReference type="Pfam" id="PF01408"/>
    </source>
</evidence>